<protein>
    <submittedName>
        <fullName evidence="1">Uncharacterized protein</fullName>
    </submittedName>
</protein>
<evidence type="ECO:0000313" key="2">
    <source>
        <dbReference type="Proteomes" id="UP000601108"/>
    </source>
</evidence>
<reference evidence="1 2" key="1">
    <citation type="journal article" date="2014" name="Int. J. Syst. Evol. Microbiol.">
        <title>Complete genome sequence of Corynebacterium casei LMG S-19264T (=DSM 44701T), isolated from a smear-ripened cheese.</title>
        <authorList>
            <consortium name="US DOE Joint Genome Institute (JGI-PGF)"/>
            <person name="Walter F."/>
            <person name="Albersmeier A."/>
            <person name="Kalinowski J."/>
            <person name="Ruckert C."/>
        </authorList>
    </citation>
    <scope>NUCLEOTIDE SEQUENCE [LARGE SCALE GENOMIC DNA]</scope>
    <source>
        <strain evidence="1 2">KCTC 12285</strain>
    </source>
</reference>
<dbReference type="EMBL" id="BMWS01000017">
    <property type="protein sequence ID" value="GGX22938.1"/>
    <property type="molecule type" value="Genomic_DNA"/>
</dbReference>
<dbReference type="Proteomes" id="UP000601108">
    <property type="component" value="Unassembled WGS sequence"/>
</dbReference>
<comment type="caution">
    <text evidence="1">The sequence shown here is derived from an EMBL/GenBank/DDBJ whole genome shotgun (WGS) entry which is preliminary data.</text>
</comment>
<keyword evidence="2" id="KW-1185">Reference proteome</keyword>
<sequence>MPSYKKPQVVSSLIQIGNSGKFLRFEYQQTSECLKFWKNFPCKKSDIIIENNEDSNIELVEIK</sequence>
<accession>A0A918JVG1</accession>
<organism evidence="1 2">
    <name type="scientific">Aquimarina muelleri</name>
    <dbReference type="NCBI Taxonomy" id="279356"/>
    <lineage>
        <taxon>Bacteria</taxon>
        <taxon>Pseudomonadati</taxon>
        <taxon>Bacteroidota</taxon>
        <taxon>Flavobacteriia</taxon>
        <taxon>Flavobacteriales</taxon>
        <taxon>Flavobacteriaceae</taxon>
        <taxon>Aquimarina</taxon>
    </lineage>
</organism>
<evidence type="ECO:0000313" key="1">
    <source>
        <dbReference type="EMBL" id="GGX22938.1"/>
    </source>
</evidence>
<dbReference type="AlphaFoldDB" id="A0A918JVG1"/>
<name>A0A918JVG1_9FLAO</name>
<gene>
    <name evidence="1" type="ORF">GCM10007384_25140</name>
</gene>
<proteinExistence type="predicted"/>